<feature type="compositionally biased region" description="Acidic residues" evidence="1">
    <location>
        <begin position="238"/>
        <end position="249"/>
    </location>
</feature>
<keyword evidence="2" id="KW-0812">Transmembrane</keyword>
<keyword evidence="4" id="KW-1185">Reference proteome</keyword>
<feature type="region of interest" description="Disordered" evidence="1">
    <location>
        <begin position="85"/>
        <end position="110"/>
    </location>
</feature>
<feature type="region of interest" description="Disordered" evidence="1">
    <location>
        <begin position="143"/>
        <end position="169"/>
    </location>
</feature>
<proteinExistence type="predicted"/>
<comment type="caution">
    <text evidence="3">The sequence shown here is derived from an EMBL/GenBank/DDBJ whole genome shotgun (WGS) entry which is preliminary data.</text>
</comment>
<sequence length="373" mass="44102">MSHAHQYSTILTEKLFDPNYSLYESTDLTQQFEKHVRDEISKTELEDHQDLNLFETQINNSTLKSETSQKKKFFLESENLVLKEKEKEKEKENENKKEKQKGKGKENNMAFGNTNYFGISSESDIDPDFENFLKNETKRLEEQEKKNNFKLKEGHTKNSQKQNTKTKDSLNLINNFHNFSEESDQSEESFELDFQNLNIKDEQIEIEIEIENESGNEKVVDIGGGSNKIEKEKKSEGEESQEDSQDSGEEENKEKENQNFQETKNIKFSENELFNNDEEFSNYSENETQSEFEEDLKKNSKPNKGTTTATTTNTRTKKKIKEQYFEFGKIKDRLFQKLENHFNPKYFIIILVFLFLYWVIIQLITLFEQMSLH</sequence>
<feature type="compositionally biased region" description="Basic and acidic residues" evidence="1">
    <location>
        <begin position="85"/>
        <end position="106"/>
    </location>
</feature>
<feature type="compositionally biased region" description="Basic and acidic residues" evidence="1">
    <location>
        <begin position="143"/>
        <end position="156"/>
    </location>
</feature>
<feature type="compositionally biased region" description="Basic and acidic residues" evidence="1">
    <location>
        <begin position="228"/>
        <end position="237"/>
    </location>
</feature>
<gene>
    <name evidence="3" type="ORF">M0813_28224</name>
</gene>
<evidence type="ECO:0000256" key="2">
    <source>
        <dbReference type="SAM" id="Phobius"/>
    </source>
</evidence>
<feature type="region of interest" description="Disordered" evidence="1">
    <location>
        <begin position="281"/>
        <end position="315"/>
    </location>
</feature>
<organism evidence="3 4">
    <name type="scientific">Anaeramoeba flamelloides</name>
    <dbReference type="NCBI Taxonomy" id="1746091"/>
    <lineage>
        <taxon>Eukaryota</taxon>
        <taxon>Metamonada</taxon>
        <taxon>Anaeramoebidae</taxon>
        <taxon>Anaeramoeba</taxon>
    </lineage>
</organism>
<keyword evidence="2" id="KW-0472">Membrane</keyword>
<accession>A0ABQ8XUC7</accession>
<feature type="region of interest" description="Disordered" evidence="1">
    <location>
        <begin position="208"/>
        <end position="268"/>
    </location>
</feature>
<name>A0ABQ8XUC7_9EUKA</name>
<evidence type="ECO:0000256" key="1">
    <source>
        <dbReference type="SAM" id="MobiDB-lite"/>
    </source>
</evidence>
<feature type="transmembrane region" description="Helical" evidence="2">
    <location>
        <begin position="346"/>
        <end position="367"/>
    </location>
</feature>
<protein>
    <recommendedName>
        <fullName evidence="5">Transmembrane protein</fullName>
    </recommendedName>
</protein>
<feature type="compositionally biased region" description="Low complexity" evidence="1">
    <location>
        <begin position="304"/>
        <end position="314"/>
    </location>
</feature>
<dbReference type="EMBL" id="JAOAOG010000251">
    <property type="protein sequence ID" value="KAJ6235950.1"/>
    <property type="molecule type" value="Genomic_DNA"/>
</dbReference>
<keyword evidence="2" id="KW-1133">Transmembrane helix</keyword>
<reference evidence="3" key="1">
    <citation type="submission" date="2022-08" db="EMBL/GenBank/DDBJ databases">
        <title>Novel sulfate-reducing endosymbionts in the free-living metamonad Anaeramoeba.</title>
        <authorList>
            <person name="Jerlstrom-Hultqvist J."/>
            <person name="Cepicka I."/>
            <person name="Gallot-Lavallee L."/>
            <person name="Salas-Leiva D."/>
            <person name="Curtis B.A."/>
            <person name="Zahonova K."/>
            <person name="Pipaliya S."/>
            <person name="Dacks J."/>
            <person name="Roger A.J."/>
        </authorList>
    </citation>
    <scope>NUCLEOTIDE SEQUENCE</scope>
    <source>
        <strain evidence="3">Schooner1</strain>
    </source>
</reference>
<dbReference type="Proteomes" id="UP001150062">
    <property type="component" value="Unassembled WGS sequence"/>
</dbReference>
<evidence type="ECO:0000313" key="3">
    <source>
        <dbReference type="EMBL" id="KAJ6235950.1"/>
    </source>
</evidence>
<evidence type="ECO:0000313" key="4">
    <source>
        <dbReference type="Proteomes" id="UP001150062"/>
    </source>
</evidence>
<evidence type="ECO:0008006" key="5">
    <source>
        <dbReference type="Google" id="ProtNLM"/>
    </source>
</evidence>